<dbReference type="Proteomes" id="UP000179072">
    <property type="component" value="Unassembled WGS sequence"/>
</dbReference>
<evidence type="ECO:0000313" key="1">
    <source>
        <dbReference type="EMBL" id="OGK45152.1"/>
    </source>
</evidence>
<comment type="caution">
    <text evidence="1">The sequence shown here is derived from an EMBL/GenBank/DDBJ whole genome shotgun (WGS) entry which is preliminary data.</text>
</comment>
<evidence type="ECO:0000313" key="2">
    <source>
        <dbReference type="Proteomes" id="UP000179072"/>
    </source>
</evidence>
<name>A0A1F7IPF4_9BACT</name>
<accession>A0A1F7IPF4</accession>
<reference evidence="1 2" key="1">
    <citation type="journal article" date="2016" name="Nat. Commun.">
        <title>Thousands of microbial genomes shed light on interconnected biogeochemical processes in an aquifer system.</title>
        <authorList>
            <person name="Anantharaman K."/>
            <person name="Brown C.T."/>
            <person name="Hug L.A."/>
            <person name="Sharon I."/>
            <person name="Castelle C.J."/>
            <person name="Probst A.J."/>
            <person name="Thomas B.C."/>
            <person name="Singh A."/>
            <person name="Wilkins M.J."/>
            <person name="Karaoz U."/>
            <person name="Brodie E.L."/>
            <person name="Williams K.H."/>
            <person name="Hubbard S.S."/>
            <person name="Banfield J.F."/>
        </authorList>
    </citation>
    <scope>NUCLEOTIDE SEQUENCE [LARGE SCALE GENOMIC DNA]</scope>
</reference>
<gene>
    <name evidence="1" type="ORF">A2957_03435</name>
</gene>
<proteinExistence type="predicted"/>
<protein>
    <submittedName>
        <fullName evidence="1">Uncharacterized protein</fullName>
    </submittedName>
</protein>
<dbReference type="AlphaFoldDB" id="A0A1F7IPF4"/>
<sequence length="80" mass="8130">MTPDLVKAAKKLIVPEGLPVLSDAGMGIGVLFSGVTGATGAGLQKMGQYGSTAHYVMTLKDLPFVNKFMGGNKGKGGTTT</sequence>
<dbReference type="EMBL" id="MGAK01000006">
    <property type="protein sequence ID" value="OGK45152.1"/>
    <property type="molecule type" value="Genomic_DNA"/>
</dbReference>
<organism evidence="1 2">
    <name type="scientific">Candidatus Roizmanbacteria bacterium RIFCSPLOWO2_01_FULL_38_11</name>
    <dbReference type="NCBI Taxonomy" id="1802060"/>
    <lineage>
        <taxon>Bacteria</taxon>
        <taxon>Candidatus Roizmaniibacteriota</taxon>
    </lineage>
</organism>